<evidence type="ECO:0000313" key="2">
    <source>
        <dbReference type="EMBL" id="MBB4017509.1"/>
    </source>
</evidence>
<protein>
    <submittedName>
        <fullName evidence="2">Quinol monooxygenase YgiN</fullName>
    </submittedName>
</protein>
<feature type="domain" description="ABM" evidence="1">
    <location>
        <begin position="22"/>
        <end position="111"/>
    </location>
</feature>
<dbReference type="AlphaFoldDB" id="A0A840C1Y6"/>
<dbReference type="InterPro" id="IPR050744">
    <property type="entry name" value="AI-2_Isomerase_LsrG"/>
</dbReference>
<dbReference type="Pfam" id="PF03992">
    <property type="entry name" value="ABM"/>
    <property type="match status" value="1"/>
</dbReference>
<evidence type="ECO:0000313" key="3">
    <source>
        <dbReference type="Proteomes" id="UP000577362"/>
    </source>
</evidence>
<dbReference type="PANTHER" id="PTHR33336">
    <property type="entry name" value="QUINOL MONOOXYGENASE YGIN-RELATED"/>
    <property type="match status" value="1"/>
</dbReference>
<organism evidence="2 3">
    <name type="scientific">Chelatococcus caeni</name>
    <dbReference type="NCBI Taxonomy" id="1348468"/>
    <lineage>
        <taxon>Bacteria</taxon>
        <taxon>Pseudomonadati</taxon>
        <taxon>Pseudomonadota</taxon>
        <taxon>Alphaproteobacteria</taxon>
        <taxon>Hyphomicrobiales</taxon>
        <taxon>Chelatococcaceae</taxon>
        <taxon>Chelatococcus</taxon>
    </lineage>
</organism>
<dbReference type="InterPro" id="IPR007138">
    <property type="entry name" value="ABM_dom"/>
</dbReference>
<gene>
    <name evidence="2" type="ORF">GGR16_002538</name>
</gene>
<accession>A0A840C1Y6</accession>
<evidence type="ECO:0000259" key="1">
    <source>
        <dbReference type="PROSITE" id="PS51725"/>
    </source>
</evidence>
<dbReference type="RefSeq" id="WP_183316819.1">
    <property type="nucleotide sequence ID" value="NZ_JACIEN010000002.1"/>
</dbReference>
<dbReference type="SUPFAM" id="SSF54909">
    <property type="entry name" value="Dimeric alpha+beta barrel"/>
    <property type="match status" value="1"/>
</dbReference>
<dbReference type="PANTHER" id="PTHR33336:SF1">
    <property type="entry name" value="(4S)-4-HYDROXY-5-PHOSPHONOOXYPENTANE-2,3-DIONE ISOMERASE"/>
    <property type="match status" value="1"/>
</dbReference>
<keyword evidence="3" id="KW-1185">Reference proteome</keyword>
<dbReference type="Proteomes" id="UP000577362">
    <property type="component" value="Unassembled WGS sequence"/>
</dbReference>
<dbReference type="PROSITE" id="PS51725">
    <property type="entry name" value="ABM"/>
    <property type="match status" value="1"/>
</dbReference>
<dbReference type="InterPro" id="IPR011008">
    <property type="entry name" value="Dimeric_a/b-barrel"/>
</dbReference>
<name>A0A840C1Y6_9HYPH</name>
<sequence>MTDPGLSLHEPVSGPESRDERYAILVEFAVRKGAEEAFEALICENACRSLADEPGCLVFDVCRRPGDPFNIVLYEIYADRAAFAAHLAAPHFRVFDAQCRALIDGKRVTELDLLLAESPR</sequence>
<proteinExistence type="predicted"/>
<keyword evidence="2" id="KW-0560">Oxidoreductase</keyword>
<comment type="caution">
    <text evidence="2">The sequence shown here is derived from an EMBL/GenBank/DDBJ whole genome shotgun (WGS) entry which is preliminary data.</text>
</comment>
<dbReference type="GO" id="GO:0005829">
    <property type="term" value="C:cytosol"/>
    <property type="evidence" value="ECO:0007669"/>
    <property type="project" value="TreeGrafter"/>
</dbReference>
<keyword evidence="2" id="KW-0503">Monooxygenase</keyword>
<dbReference type="EMBL" id="JACIEN010000002">
    <property type="protein sequence ID" value="MBB4017509.1"/>
    <property type="molecule type" value="Genomic_DNA"/>
</dbReference>
<dbReference type="Gene3D" id="3.30.70.100">
    <property type="match status" value="1"/>
</dbReference>
<dbReference type="GO" id="GO:0004497">
    <property type="term" value="F:monooxygenase activity"/>
    <property type="evidence" value="ECO:0007669"/>
    <property type="project" value="UniProtKB-KW"/>
</dbReference>
<reference evidence="2 3" key="1">
    <citation type="submission" date="2020-08" db="EMBL/GenBank/DDBJ databases">
        <title>Genomic Encyclopedia of Type Strains, Phase IV (KMG-IV): sequencing the most valuable type-strain genomes for metagenomic binning, comparative biology and taxonomic classification.</title>
        <authorList>
            <person name="Goeker M."/>
        </authorList>
    </citation>
    <scope>NUCLEOTIDE SEQUENCE [LARGE SCALE GENOMIC DNA]</scope>
    <source>
        <strain evidence="2 3">DSM 103737</strain>
    </source>
</reference>